<organism evidence="2 3">
    <name type="scientific">Ancylostoma ceylanicum</name>
    <dbReference type="NCBI Taxonomy" id="53326"/>
    <lineage>
        <taxon>Eukaryota</taxon>
        <taxon>Metazoa</taxon>
        <taxon>Ecdysozoa</taxon>
        <taxon>Nematoda</taxon>
        <taxon>Chromadorea</taxon>
        <taxon>Rhabditida</taxon>
        <taxon>Rhabditina</taxon>
        <taxon>Rhabditomorpha</taxon>
        <taxon>Strongyloidea</taxon>
        <taxon>Ancylostomatidae</taxon>
        <taxon>Ancylostomatinae</taxon>
        <taxon>Ancylostoma</taxon>
    </lineage>
</organism>
<evidence type="ECO:0000313" key="2">
    <source>
        <dbReference type="EMBL" id="EYC36888.1"/>
    </source>
</evidence>
<dbReference type="EMBL" id="JARK01000446">
    <property type="protein sequence ID" value="EYC36888.1"/>
    <property type="molecule type" value="Genomic_DNA"/>
</dbReference>
<evidence type="ECO:0000256" key="1">
    <source>
        <dbReference type="SAM" id="MobiDB-lite"/>
    </source>
</evidence>
<feature type="compositionally biased region" description="Basic and acidic residues" evidence="1">
    <location>
        <begin position="66"/>
        <end position="88"/>
    </location>
</feature>
<reference evidence="3" key="1">
    <citation type="journal article" date="2015" name="Nat. Genet.">
        <title>The genome and transcriptome of the zoonotic hookworm Ancylostoma ceylanicum identify infection-specific gene families.</title>
        <authorList>
            <person name="Schwarz E.M."/>
            <person name="Hu Y."/>
            <person name="Antoshechkin I."/>
            <person name="Miller M.M."/>
            <person name="Sternberg P.W."/>
            <person name="Aroian R.V."/>
        </authorList>
    </citation>
    <scope>NUCLEOTIDE SEQUENCE</scope>
    <source>
        <strain evidence="3">HY135</strain>
    </source>
</reference>
<protein>
    <submittedName>
        <fullName evidence="2">Uncharacterized protein</fullName>
    </submittedName>
</protein>
<comment type="caution">
    <text evidence="2">The sequence shown here is derived from an EMBL/GenBank/DDBJ whole genome shotgun (WGS) entry which is preliminary data.</text>
</comment>
<sequence length="88" mass="10186">MLAGHQGSRTPTKCDGDEDVTMGGGYHTCRPHPQREVPEKRPKGRPKQRWLETLHADMKHVCVHPDQTRDRAKWHQKIRKADPATKRD</sequence>
<dbReference type="AlphaFoldDB" id="A0A016WCZ9"/>
<name>A0A016WCZ9_9BILA</name>
<keyword evidence="3" id="KW-1185">Reference proteome</keyword>
<gene>
    <name evidence="2" type="primary">Acey_s0846.g2657</name>
    <name evidence="2" type="ORF">Y032_0846g2657</name>
</gene>
<accession>A0A016WCZ9</accession>
<evidence type="ECO:0000313" key="3">
    <source>
        <dbReference type="Proteomes" id="UP000024635"/>
    </source>
</evidence>
<dbReference type="Proteomes" id="UP000024635">
    <property type="component" value="Unassembled WGS sequence"/>
</dbReference>
<feature type="region of interest" description="Disordered" evidence="1">
    <location>
        <begin position="1"/>
        <end position="47"/>
    </location>
</feature>
<feature type="region of interest" description="Disordered" evidence="1">
    <location>
        <begin position="64"/>
        <end position="88"/>
    </location>
</feature>
<proteinExistence type="predicted"/>